<dbReference type="Proteomes" id="UP000466863">
    <property type="component" value="Unassembled WGS sequence"/>
</dbReference>
<dbReference type="AlphaFoldDB" id="A0A6I1WRY0"/>
<dbReference type="EMBL" id="WIVV01000056">
    <property type="protein sequence ID" value="MQU43473.1"/>
    <property type="molecule type" value="Genomic_DNA"/>
</dbReference>
<accession>A0A6I1WRY0</accession>
<gene>
    <name evidence="1" type="ORF">GHO28_13315</name>
</gene>
<protein>
    <submittedName>
        <fullName evidence="1">Uncharacterized protein</fullName>
    </submittedName>
</protein>
<reference evidence="1 2" key="1">
    <citation type="submission" date="2019-10" db="EMBL/GenBank/DDBJ databases">
        <title>Evaluation of single-gene subtyping targets for Pseudomonas.</title>
        <authorList>
            <person name="Reichler S.J."/>
            <person name="Orsi R.H."/>
            <person name="Wiedmann M."/>
            <person name="Martin N.H."/>
            <person name="Murphy S.I."/>
        </authorList>
    </citation>
    <scope>NUCLEOTIDE SEQUENCE [LARGE SCALE GENOMIC DNA]</scope>
    <source>
        <strain evidence="1 2">FSL R10-1876</strain>
    </source>
</reference>
<evidence type="ECO:0000313" key="1">
    <source>
        <dbReference type="EMBL" id="MQU43473.1"/>
    </source>
</evidence>
<name>A0A6I1WRY0_9PSED</name>
<comment type="caution">
    <text evidence="1">The sequence shown here is derived from an EMBL/GenBank/DDBJ whole genome shotgun (WGS) entry which is preliminary data.</text>
</comment>
<proteinExistence type="predicted"/>
<evidence type="ECO:0000313" key="2">
    <source>
        <dbReference type="Proteomes" id="UP000466863"/>
    </source>
</evidence>
<organism evidence="1 2">
    <name type="scientific">Pseudomonas helleri</name>
    <dbReference type="NCBI Taxonomy" id="1608996"/>
    <lineage>
        <taxon>Bacteria</taxon>
        <taxon>Pseudomonadati</taxon>
        <taxon>Pseudomonadota</taxon>
        <taxon>Gammaproteobacteria</taxon>
        <taxon>Pseudomonadales</taxon>
        <taxon>Pseudomonadaceae</taxon>
        <taxon>Pseudomonas</taxon>
    </lineage>
</organism>
<sequence>MWASWSAYGAFKQGGPSEQSLTLMDAPSQALLEALEQPSRLAEQEMAKAAILQLQYTWRKACKPSTD</sequence>